<gene>
    <name evidence="2" type="ORF">ACFFN0_05135</name>
</gene>
<comment type="caution">
    <text evidence="2">The sequence shown here is derived from an EMBL/GenBank/DDBJ whole genome shotgun (WGS) entry which is preliminary data.</text>
</comment>
<dbReference type="RefSeq" id="WP_141337189.1">
    <property type="nucleotide sequence ID" value="NZ_JBHMAX010000010.1"/>
</dbReference>
<keyword evidence="1" id="KW-0812">Transmembrane</keyword>
<keyword evidence="1" id="KW-1133">Transmembrane helix</keyword>
<dbReference type="Pfam" id="PF14014">
    <property type="entry name" value="DUF4230"/>
    <property type="match status" value="1"/>
</dbReference>
<evidence type="ECO:0000313" key="3">
    <source>
        <dbReference type="Proteomes" id="UP001589613"/>
    </source>
</evidence>
<keyword evidence="3" id="KW-1185">Reference proteome</keyword>
<dbReference type="Proteomes" id="UP001589613">
    <property type="component" value="Unassembled WGS sequence"/>
</dbReference>
<feature type="transmembrane region" description="Helical" evidence="1">
    <location>
        <begin position="6"/>
        <end position="25"/>
    </location>
</feature>
<evidence type="ECO:0000256" key="1">
    <source>
        <dbReference type="SAM" id="Phobius"/>
    </source>
</evidence>
<name>A0ABV5V0T8_9MICO</name>
<dbReference type="EMBL" id="JBHMAX010000010">
    <property type="protein sequence ID" value="MFB9731420.1"/>
    <property type="molecule type" value="Genomic_DNA"/>
</dbReference>
<proteinExistence type="predicted"/>
<keyword evidence="1" id="KW-0472">Membrane</keyword>
<evidence type="ECO:0000313" key="2">
    <source>
        <dbReference type="EMBL" id="MFB9731420.1"/>
    </source>
</evidence>
<sequence length="205" mass="22397">MGVVLRLVSTLAVAVVLAVVALLLFGRFDLPNPFRTETVDRSQPVLLESVQEISQFHAAVGTFEVILDQEEEVRWVPGFIAGERSLFVAAGTVNAYVDLSGLADGDLTLSEDGTTARIRLPEAQLDPPNLDHDRTYLYSQDRGVINRLGDAISTQDQQELYQLAEEKMTAAAQESGLTQQAEENTRTMLTGMFSALDIQLTVVGD</sequence>
<organism evidence="2 3">
    <name type="scientific">Ornithinimicrobium kibberense</name>
    <dbReference type="NCBI Taxonomy" id="282060"/>
    <lineage>
        <taxon>Bacteria</taxon>
        <taxon>Bacillati</taxon>
        <taxon>Actinomycetota</taxon>
        <taxon>Actinomycetes</taxon>
        <taxon>Micrococcales</taxon>
        <taxon>Ornithinimicrobiaceae</taxon>
        <taxon>Ornithinimicrobium</taxon>
    </lineage>
</organism>
<dbReference type="InterPro" id="IPR025324">
    <property type="entry name" value="DUF4230"/>
</dbReference>
<protein>
    <submittedName>
        <fullName evidence="2">DUF4230 domain-containing protein</fullName>
    </submittedName>
</protein>
<reference evidence="2 3" key="1">
    <citation type="submission" date="2024-09" db="EMBL/GenBank/DDBJ databases">
        <authorList>
            <person name="Sun Q."/>
            <person name="Mori K."/>
        </authorList>
    </citation>
    <scope>NUCLEOTIDE SEQUENCE [LARGE SCALE GENOMIC DNA]</scope>
    <source>
        <strain evidence="2 3">JCM 12763</strain>
    </source>
</reference>
<accession>A0ABV5V0T8</accession>